<dbReference type="OrthoDB" id="8737089at2"/>
<feature type="chain" id="PRO_5016414860" description="Peptidase MA superfamily protein" evidence="1">
    <location>
        <begin position="23"/>
        <end position="392"/>
    </location>
</feature>
<evidence type="ECO:0000313" key="3">
    <source>
        <dbReference type="Proteomes" id="UP000247792"/>
    </source>
</evidence>
<protein>
    <recommendedName>
        <fullName evidence="4">Peptidase MA superfamily protein</fullName>
    </recommendedName>
</protein>
<sequence>MIKNFCFILLSACILLAGAARAEEAKKLVASMQLTRIAADKWRADYRFSEPVTALKFEKTSDYRATAWKALTAGVLLEDGEQTERYVSEIGIKEFSVEIAAYDKFAPKQYAPNNRFSDGGAALYMGFFNGEVEQGGKTRELALKVRYAGRPGETVVPGPVFADPQLSLESYTYFGPQKPVTAGEAKLIMDPATPAWMAEVLLATTSEATAYFAKTYQRPLLRELVLMVSVSEFDSPGFSMKGGATNGQITYRLSGQGVLKDSPKARLIVKRLVTHEIAHIWQNNVSRGGIGEDAPWIHEGGAEAMALDALQNTGMWTIAEVEAYQSAAIASCEKVKDQPTAYDYFYACGLQKFMQLKLAAPVIWRGLIAETEKTGQTYSEAMVDRVSQRLRQ</sequence>
<dbReference type="AlphaFoldDB" id="A0A318J2D1"/>
<dbReference type="EMBL" id="QJKB01000005">
    <property type="protein sequence ID" value="PXX42695.1"/>
    <property type="molecule type" value="Genomic_DNA"/>
</dbReference>
<keyword evidence="1" id="KW-0732">Signal</keyword>
<evidence type="ECO:0008006" key="4">
    <source>
        <dbReference type="Google" id="ProtNLM"/>
    </source>
</evidence>
<name>A0A318J2D1_9BURK</name>
<dbReference type="RefSeq" id="WP_110256220.1">
    <property type="nucleotide sequence ID" value="NZ_QJKB01000005.1"/>
</dbReference>
<feature type="signal peptide" evidence="1">
    <location>
        <begin position="1"/>
        <end position="22"/>
    </location>
</feature>
<gene>
    <name evidence="2" type="ORF">DFR42_105358</name>
</gene>
<dbReference type="InterPro" id="IPR007541">
    <property type="entry name" value="Uncharacterised_BSP"/>
</dbReference>
<proteinExistence type="predicted"/>
<accession>A0A318J2D1</accession>
<comment type="caution">
    <text evidence="2">The sequence shown here is derived from an EMBL/GenBank/DDBJ whole genome shotgun (WGS) entry which is preliminary data.</text>
</comment>
<dbReference type="Pfam" id="PF04450">
    <property type="entry name" value="BSP"/>
    <property type="match status" value="1"/>
</dbReference>
<keyword evidence="3" id="KW-1185">Reference proteome</keyword>
<organism evidence="2 3">
    <name type="scientific">Undibacterium pigrum</name>
    <dbReference type="NCBI Taxonomy" id="401470"/>
    <lineage>
        <taxon>Bacteria</taxon>
        <taxon>Pseudomonadati</taxon>
        <taxon>Pseudomonadota</taxon>
        <taxon>Betaproteobacteria</taxon>
        <taxon>Burkholderiales</taxon>
        <taxon>Oxalobacteraceae</taxon>
        <taxon>Undibacterium</taxon>
    </lineage>
</organism>
<evidence type="ECO:0000256" key="1">
    <source>
        <dbReference type="SAM" id="SignalP"/>
    </source>
</evidence>
<dbReference type="Proteomes" id="UP000247792">
    <property type="component" value="Unassembled WGS sequence"/>
</dbReference>
<evidence type="ECO:0000313" key="2">
    <source>
        <dbReference type="EMBL" id="PXX42695.1"/>
    </source>
</evidence>
<reference evidence="2 3" key="1">
    <citation type="submission" date="2018-05" db="EMBL/GenBank/DDBJ databases">
        <title>Genomic Encyclopedia of Type Strains, Phase IV (KMG-IV): sequencing the most valuable type-strain genomes for metagenomic binning, comparative biology and taxonomic classification.</title>
        <authorList>
            <person name="Goeker M."/>
        </authorList>
    </citation>
    <scope>NUCLEOTIDE SEQUENCE [LARGE SCALE GENOMIC DNA]</scope>
    <source>
        <strain evidence="2 3">DSM 19792</strain>
    </source>
</reference>